<evidence type="ECO:0000313" key="7">
    <source>
        <dbReference type="Proteomes" id="UP000576087"/>
    </source>
</evidence>
<dbReference type="Pfam" id="PF13561">
    <property type="entry name" value="adh_short_C2"/>
    <property type="match status" value="1"/>
</dbReference>
<gene>
    <name evidence="3" type="ORF">GGE31_002137</name>
    <name evidence="2" type="ORF">GGE33_002138</name>
    <name evidence="4" type="ORF">GGE35_002139</name>
</gene>
<dbReference type="PROSITE" id="PS00061">
    <property type="entry name" value="ADH_SHORT"/>
    <property type="match status" value="1"/>
</dbReference>
<dbReference type="PRINTS" id="PR00080">
    <property type="entry name" value="SDRFAMILY"/>
</dbReference>
<dbReference type="PANTHER" id="PTHR43943:SF2">
    <property type="entry name" value="DEHYDROGENASE_REDUCTASE 4"/>
    <property type="match status" value="1"/>
</dbReference>
<organism evidence="2 5">
    <name type="scientific">Aliirhizobium cellulosilyticum</name>
    <dbReference type="NCBI Taxonomy" id="393664"/>
    <lineage>
        <taxon>Bacteria</taxon>
        <taxon>Pseudomonadati</taxon>
        <taxon>Pseudomonadota</taxon>
        <taxon>Alphaproteobacteria</taxon>
        <taxon>Hyphomicrobiales</taxon>
        <taxon>Rhizobiaceae</taxon>
        <taxon>Aliirhizobium</taxon>
    </lineage>
</organism>
<name>A0A7W6S702_9HYPH</name>
<dbReference type="Proteomes" id="UP000576087">
    <property type="component" value="Unassembled WGS sequence"/>
</dbReference>
<evidence type="ECO:0000313" key="4">
    <source>
        <dbReference type="EMBL" id="MBB4446323.1"/>
    </source>
</evidence>
<dbReference type="InterPro" id="IPR020904">
    <property type="entry name" value="Sc_DH/Rdtase_CS"/>
</dbReference>
<dbReference type="EMBL" id="JACIGW010000002">
    <property type="protein sequence ID" value="MBB4348396.1"/>
    <property type="molecule type" value="Genomic_DNA"/>
</dbReference>
<dbReference type="PANTHER" id="PTHR43943">
    <property type="entry name" value="DEHYDROGENASE/REDUCTASE (SDR FAMILY) MEMBER 4"/>
    <property type="match status" value="1"/>
</dbReference>
<proteinExistence type="inferred from homology"/>
<dbReference type="SUPFAM" id="SSF51735">
    <property type="entry name" value="NAD(P)-binding Rossmann-fold domains"/>
    <property type="match status" value="1"/>
</dbReference>
<dbReference type="EMBL" id="JACIGY010000002">
    <property type="protein sequence ID" value="MBB4411632.1"/>
    <property type="molecule type" value="Genomic_DNA"/>
</dbReference>
<comment type="similarity">
    <text evidence="1">Belongs to the short-chain dehydrogenases/reductases (SDR) family.</text>
</comment>
<evidence type="ECO:0000313" key="6">
    <source>
        <dbReference type="Proteomes" id="UP000524535"/>
    </source>
</evidence>
<sequence>MSKTLKGKVALVTGGSRGLGAAIAQALADEGADVAISYVASAEKAEAVVEKLKSKGVRALAIQSDQADMAAAKPLVDKVIAHFGKLDILVNNAAIAVQGKTVDDPALDTVNLDRQWQINVLGSVAATRAAAPVLTDGGRIIFIGSLFGTRIPVSGVADYAGSKSALLGYAKGVARDLGRRNITVNVVQPGVMPTDMAKGALGDEVPEALLDMHPIRRIATLEEVSALVTHLAGPNGGYMTGGIFDIAGGFAI</sequence>
<evidence type="ECO:0000313" key="3">
    <source>
        <dbReference type="EMBL" id="MBB4411632.1"/>
    </source>
</evidence>
<reference evidence="5 6" key="1">
    <citation type="submission" date="2020-08" db="EMBL/GenBank/DDBJ databases">
        <title>Genomic Encyclopedia of Type Strains, Phase IV (KMG-V): Genome sequencing to study the core and pangenomes of soil and plant-associated prokaryotes.</title>
        <authorList>
            <person name="Whitman W."/>
        </authorList>
    </citation>
    <scope>NUCLEOTIDE SEQUENCE [LARGE SCALE GENOMIC DNA]</scope>
    <source>
        <strain evidence="3 6">SEMIA 444</strain>
        <strain evidence="2 5">SEMIA 448</strain>
        <strain evidence="4 7">SEMIA 452</strain>
    </source>
</reference>
<evidence type="ECO:0000313" key="2">
    <source>
        <dbReference type="EMBL" id="MBB4348396.1"/>
    </source>
</evidence>
<evidence type="ECO:0000256" key="1">
    <source>
        <dbReference type="ARBA" id="ARBA00006484"/>
    </source>
</evidence>
<dbReference type="RefSeq" id="WP_183822925.1">
    <property type="nucleotide sequence ID" value="NZ_JACIGW010000002.1"/>
</dbReference>
<dbReference type="Gene3D" id="3.40.50.720">
    <property type="entry name" value="NAD(P)-binding Rossmann-like Domain"/>
    <property type="match status" value="1"/>
</dbReference>
<protein>
    <submittedName>
        <fullName evidence="2">NAD(P)-dependent dehydrogenase (Short-subunit alcohol dehydrogenase family)</fullName>
    </submittedName>
</protein>
<dbReference type="EMBL" id="JACIHM010000002">
    <property type="protein sequence ID" value="MBB4446323.1"/>
    <property type="molecule type" value="Genomic_DNA"/>
</dbReference>
<keyword evidence="6" id="KW-1185">Reference proteome</keyword>
<accession>A0A7W6S702</accession>
<dbReference type="PRINTS" id="PR00081">
    <property type="entry name" value="GDHRDH"/>
</dbReference>
<comment type="caution">
    <text evidence="2">The sequence shown here is derived from an EMBL/GenBank/DDBJ whole genome shotgun (WGS) entry which is preliminary data.</text>
</comment>
<dbReference type="InterPro" id="IPR002347">
    <property type="entry name" value="SDR_fam"/>
</dbReference>
<dbReference type="AlphaFoldDB" id="A0A7W6S702"/>
<evidence type="ECO:0000313" key="5">
    <source>
        <dbReference type="Proteomes" id="UP000520770"/>
    </source>
</evidence>
<dbReference type="Proteomes" id="UP000520770">
    <property type="component" value="Unassembled WGS sequence"/>
</dbReference>
<dbReference type="InterPro" id="IPR036291">
    <property type="entry name" value="NAD(P)-bd_dom_sf"/>
</dbReference>
<dbReference type="FunFam" id="3.40.50.720:FF:000084">
    <property type="entry name" value="Short-chain dehydrogenase reductase"/>
    <property type="match status" value="1"/>
</dbReference>
<dbReference type="Proteomes" id="UP000524535">
    <property type="component" value="Unassembled WGS sequence"/>
</dbReference>